<organism evidence="1 2">
    <name type="scientific">Algoriphagus confluentis</name>
    <dbReference type="NCBI Taxonomy" id="1697556"/>
    <lineage>
        <taxon>Bacteria</taxon>
        <taxon>Pseudomonadati</taxon>
        <taxon>Bacteroidota</taxon>
        <taxon>Cytophagia</taxon>
        <taxon>Cytophagales</taxon>
        <taxon>Cyclobacteriaceae</taxon>
        <taxon>Algoriphagus</taxon>
    </lineage>
</organism>
<accession>A0ABQ6PRV8</accession>
<dbReference type="Pfam" id="PF13455">
    <property type="entry name" value="MUG113"/>
    <property type="match status" value="1"/>
</dbReference>
<dbReference type="RefSeq" id="WP_338224616.1">
    <property type="nucleotide sequence ID" value="NZ_BTPD01000007.1"/>
</dbReference>
<protein>
    <recommendedName>
        <fullName evidence="3">GIY-YIG nuclease family protein</fullName>
    </recommendedName>
</protein>
<dbReference type="EMBL" id="BTPD01000007">
    <property type="protein sequence ID" value="GMQ29903.1"/>
    <property type="molecule type" value="Genomic_DNA"/>
</dbReference>
<evidence type="ECO:0000313" key="2">
    <source>
        <dbReference type="Proteomes" id="UP001338309"/>
    </source>
</evidence>
<name>A0ABQ6PRV8_9BACT</name>
<keyword evidence="2" id="KW-1185">Reference proteome</keyword>
<reference evidence="1 2" key="1">
    <citation type="submission" date="2023-08" db="EMBL/GenBank/DDBJ databases">
        <title>Draft genome sequence of Algoriphagus confluentis.</title>
        <authorList>
            <person name="Takatani N."/>
            <person name="Hosokawa M."/>
            <person name="Sawabe T."/>
        </authorList>
    </citation>
    <scope>NUCLEOTIDE SEQUENCE [LARGE SCALE GENOMIC DNA]</scope>
    <source>
        <strain evidence="1 2">NBRC 111222</strain>
    </source>
</reference>
<evidence type="ECO:0008006" key="3">
    <source>
        <dbReference type="Google" id="ProtNLM"/>
    </source>
</evidence>
<comment type="caution">
    <text evidence="1">The sequence shown here is derived from an EMBL/GenBank/DDBJ whole genome shotgun (WGS) entry which is preliminary data.</text>
</comment>
<proteinExistence type="predicted"/>
<gene>
    <name evidence="1" type="ORF">Aconfl_25460</name>
</gene>
<dbReference type="Proteomes" id="UP001338309">
    <property type="component" value="Unassembled WGS sequence"/>
</dbReference>
<evidence type="ECO:0000313" key="1">
    <source>
        <dbReference type="EMBL" id="GMQ29903.1"/>
    </source>
</evidence>
<sequence>MDNLDEIIHLISEETILRFLRETNNPELNNVVEGFEKYFFGLILENINTIDSYSLLFISNEKELKGVILKSGRNLKDRDLQTLRFSKILEQDFSDLNQLVIFNTFQSKIIQLYETFGIICIPKHVLDFESASIVMPSHKKGIDYVLRFNILEFYRSFFERDQYGPNNDGESKIYLMYDRREDKVKIGRTKKKLEMRLKGVSESTIRANDPMINILTAWISPPEMETILQEKFKIKNIRGEWFDLRAADLEELDHKMKTFEMIDARLL</sequence>